<feature type="domain" description="Ig-like" evidence="12">
    <location>
        <begin position="283"/>
        <end position="373"/>
    </location>
</feature>
<dbReference type="InterPro" id="IPR000832">
    <property type="entry name" value="GPCR_2_secretin-like"/>
</dbReference>
<dbReference type="PANTHER" id="PTHR45813">
    <property type="entry name" value="IG-LIKE DOMAIN-CONTAINING PROTEIN"/>
    <property type="match status" value="1"/>
</dbReference>
<dbReference type="SMART" id="SM00303">
    <property type="entry name" value="GPS"/>
    <property type="match status" value="1"/>
</dbReference>
<protein>
    <submittedName>
        <fullName evidence="14">Adhesion G protein-coupled receptor F5-like isoform X1</fullName>
    </submittedName>
</protein>
<keyword evidence="7" id="KW-0325">Glycoprotein</keyword>
<sequence>MPEDGERMALPRRIGFEVLLLVIACSLVGKGLLGTETSVHRREKRLASTALNATDHEFQVLIRIADLKKVQLILDNIVFPVLINKTGTIDSVNMTTVCSLNTSTGYQCKCEESFVWSNNTCSKYDVCDAVPGNTCGCINSLPDDGLYCQPRIAPTTTPSPAMTTPSPATTTTPSPTTTTTPSPATTTTPTPLKTEERIFTFTLNIDFDPAYTNINNVVYKAILNAIETQCKKYISNVQSYKILELRSGSTIASYSVSAAPSFQDSEIKSLQVGMFTQLAATYPSTFDSPDALQFNPTEVFFGKSVTVTCGPPPLNLSFGSDWTAEWRLDGNLISTGGKYSLSTQGGASKLTVSSIFTPGYFECKLIRTDRSVFRQISNGNFKDEPQITVNPVKQIVDCKSTNVLLNCSVNSPYQVEFVGESSGSGNNISYLFTIPVDCKDSERKFTCQSNTNPPFTKDITLVFSTERIVCSDRTFGEGPKGYKAVIPCRPNEVGERTAICKANEKFEDEQNSCVLKPIQELLVQSEVLDVVELPKFLDQLSNVTANFTEEVVNSTNNIIAVTVILDNVANTTSSFTFILSTVSMEDVLLSAGVLTIDRAKDQWKVINANNTNSSSVSSTFLQSLETITHSLTSGSFNIPTEFIFLNKTTFTDTFTGDFNSSVEIDIPAAAGGNKSITVITFSSMDNVLPARDQVNSSNNIINGRVVLIQSNSTINNISLTFDVLKDDLEDPKCVFWNFTLFNGLGGWDDKGCQLEKFNETVTCRCDHLTSFSILMSPDAPDDPVLDYITYIGVGISMASLVICLIIEAVVWRKIRRNNVSYLRHVSVVNIAVSLLIANIWFIIGASISVPERYSLSACTAATFFIHLFYLALFFWMLASALLLIYRTISVFDGGLSRRAMMAIGFSLGYGAPLIIVTITIAVTAPTNVYTRGTGTCWLNWYESKALLAFVIPALSIVAINLIILLVVIYKILKRRSVGNAAQAGEVPALLVIARSLAVLTPIFGITWGLGVGTMTSPNNRGIHIAFAFFNSLQGFFILVFGTLLDKQVRSEITAKSQTSTSGTKSTSAGASSSSGLGRLRIWRRRKGGYNVSSADSDSSINT</sequence>
<organism evidence="13 14">
    <name type="scientific">Parambassis ranga</name>
    <name type="common">Indian glassy fish</name>
    <dbReference type="NCBI Taxonomy" id="210632"/>
    <lineage>
        <taxon>Eukaryota</taxon>
        <taxon>Metazoa</taxon>
        <taxon>Chordata</taxon>
        <taxon>Craniata</taxon>
        <taxon>Vertebrata</taxon>
        <taxon>Euteleostomi</taxon>
        <taxon>Actinopterygii</taxon>
        <taxon>Neopterygii</taxon>
        <taxon>Teleostei</taxon>
        <taxon>Neoteleostei</taxon>
        <taxon>Acanthomorphata</taxon>
        <taxon>Ovalentaria</taxon>
        <taxon>Ambassidae</taxon>
        <taxon>Parambassis</taxon>
    </lineage>
</organism>
<feature type="region of interest" description="Disordered" evidence="8">
    <location>
        <begin position="156"/>
        <end position="191"/>
    </location>
</feature>
<feature type="transmembrane region" description="Helical" evidence="9">
    <location>
        <begin position="945"/>
        <end position="969"/>
    </location>
</feature>
<dbReference type="PROSITE" id="PS50221">
    <property type="entry name" value="GAIN_B"/>
    <property type="match status" value="1"/>
</dbReference>
<feature type="transmembrane region" description="Helical" evidence="9">
    <location>
        <begin position="1022"/>
        <end position="1044"/>
    </location>
</feature>
<evidence type="ECO:0000259" key="10">
    <source>
        <dbReference type="PROSITE" id="PS50221"/>
    </source>
</evidence>
<evidence type="ECO:0000256" key="1">
    <source>
        <dbReference type="ARBA" id="ARBA00004141"/>
    </source>
</evidence>
<evidence type="ECO:0000256" key="2">
    <source>
        <dbReference type="ARBA" id="ARBA00007343"/>
    </source>
</evidence>
<comment type="subcellular location">
    <subcellularLocation>
        <location evidence="1">Membrane</location>
        <topology evidence="1">Multi-pass membrane protein</topology>
    </subcellularLocation>
</comment>
<feature type="transmembrane region" description="Helical" evidence="9">
    <location>
        <begin position="863"/>
        <end position="885"/>
    </location>
</feature>
<accession>A0A6P7HJ38</accession>
<dbReference type="InterPro" id="IPR000203">
    <property type="entry name" value="GPS"/>
</dbReference>
<dbReference type="Gene3D" id="1.20.1070.10">
    <property type="entry name" value="Rhodopsin 7-helix transmembrane proteins"/>
    <property type="match status" value="1"/>
</dbReference>
<dbReference type="InterPro" id="IPR017981">
    <property type="entry name" value="GPCR_2-like_7TM"/>
</dbReference>
<evidence type="ECO:0000256" key="7">
    <source>
        <dbReference type="ARBA" id="ARBA00023180"/>
    </source>
</evidence>
<proteinExistence type="inferred from homology"/>
<dbReference type="GO" id="GO:0016020">
    <property type="term" value="C:membrane"/>
    <property type="evidence" value="ECO:0007669"/>
    <property type="project" value="UniProtKB-SubCell"/>
</dbReference>
<evidence type="ECO:0000313" key="14">
    <source>
        <dbReference type="RefSeq" id="XP_028254008.1"/>
    </source>
</evidence>
<dbReference type="Pfam" id="PF01825">
    <property type="entry name" value="GPS"/>
    <property type="match status" value="1"/>
</dbReference>
<feature type="transmembrane region" description="Helical" evidence="9">
    <location>
        <begin position="787"/>
        <end position="809"/>
    </location>
</feature>
<dbReference type="InParanoid" id="A0A6P7HJ38"/>
<dbReference type="InterPro" id="IPR057400">
    <property type="entry name" value="ADGRF3/5_N"/>
</dbReference>
<feature type="region of interest" description="Disordered" evidence="8">
    <location>
        <begin position="1055"/>
        <end position="1074"/>
    </location>
</feature>
<evidence type="ECO:0000259" key="12">
    <source>
        <dbReference type="PROSITE" id="PS50835"/>
    </source>
</evidence>
<feature type="transmembrane region" description="Helical" evidence="9">
    <location>
        <begin position="989"/>
        <end position="1010"/>
    </location>
</feature>
<dbReference type="GO" id="GO:0007189">
    <property type="term" value="P:adenylate cyclase-activating G protein-coupled receptor signaling pathway"/>
    <property type="evidence" value="ECO:0007669"/>
    <property type="project" value="TreeGrafter"/>
</dbReference>
<keyword evidence="13" id="KW-1185">Reference proteome</keyword>
<keyword evidence="6" id="KW-1015">Disulfide bond</keyword>
<dbReference type="GeneID" id="114429258"/>
<feature type="domain" description="G-protein coupled receptors family 2 profile 2" evidence="11">
    <location>
        <begin position="785"/>
        <end position="1045"/>
    </location>
</feature>
<dbReference type="PRINTS" id="PR00249">
    <property type="entry name" value="GPCRSECRETIN"/>
</dbReference>
<evidence type="ECO:0000256" key="9">
    <source>
        <dbReference type="SAM" id="Phobius"/>
    </source>
</evidence>
<evidence type="ECO:0000256" key="8">
    <source>
        <dbReference type="SAM" id="MobiDB-lite"/>
    </source>
</evidence>
<dbReference type="GO" id="GO:0007166">
    <property type="term" value="P:cell surface receptor signaling pathway"/>
    <property type="evidence" value="ECO:0007669"/>
    <property type="project" value="InterPro"/>
</dbReference>
<evidence type="ECO:0000256" key="6">
    <source>
        <dbReference type="ARBA" id="ARBA00023157"/>
    </source>
</evidence>
<evidence type="ECO:0000256" key="4">
    <source>
        <dbReference type="ARBA" id="ARBA00022989"/>
    </source>
</evidence>
<keyword evidence="3 9" id="KW-0812">Transmembrane</keyword>
<dbReference type="InterPro" id="IPR057244">
    <property type="entry name" value="GAIN_B"/>
</dbReference>
<dbReference type="InterPro" id="IPR007110">
    <property type="entry name" value="Ig-like_dom"/>
</dbReference>
<dbReference type="Pfam" id="PF00002">
    <property type="entry name" value="7tm_2"/>
    <property type="match status" value="1"/>
</dbReference>
<dbReference type="InterPro" id="IPR046338">
    <property type="entry name" value="GAIN_dom_sf"/>
</dbReference>
<evidence type="ECO:0000256" key="5">
    <source>
        <dbReference type="ARBA" id="ARBA00023136"/>
    </source>
</evidence>
<evidence type="ECO:0000313" key="13">
    <source>
        <dbReference type="Proteomes" id="UP000515145"/>
    </source>
</evidence>
<gene>
    <name evidence="14" type="primary">LOC114429258</name>
</gene>
<dbReference type="GO" id="GO:0004930">
    <property type="term" value="F:G protein-coupled receptor activity"/>
    <property type="evidence" value="ECO:0007669"/>
    <property type="project" value="InterPro"/>
</dbReference>
<name>A0A6P7HJ38_9TELE</name>
<feature type="transmembrane region" description="Helical" evidence="9">
    <location>
        <begin position="821"/>
        <end position="843"/>
    </location>
</feature>
<dbReference type="PROSITE" id="PS50835">
    <property type="entry name" value="IG_LIKE"/>
    <property type="match status" value="1"/>
</dbReference>
<dbReference type="Gene3D" id="2.60.220.50">
    <property type="match status" value="1"/>
</dbReference>
<feature type="transmembrane region" description="Helical" evidence="9">
    <location>
        <begin position="906"/>
        <end position="925"/>
    </location>
</feature>
<dbReference type="FunFam" id="1.20.1070.10:FF:000058">
    <property type="entry name" value="Adhesion G protein-coupled receptor F5"/>
    <property type="match status" value="1"/>
</dbReference>
<dbReference type="Pfam" id="PF25387">
    <property type="entry name" value="ADGRF3_N"/>
    <property type="match status" value="1"/>
</dbReference>
<dbReference type="AlphaFoldDB" id="A0A6P7HJ38"/>
<dbReference type="PROSITE" id="PS50261">
    <property type="entry name" value="G_PROTEIN_RECEP_F2_4"/>
    <property type="match status" value="1"/>
</dbReference>
<reference evidence="14" key="1">
    <citation type="submission" date="2025-08" db="UniProtKB">
        <authorList>
            <consortium name="RefSeq"/>
        </authorList>
    </citation>
    <scope>IDENTIFICATION</scope>
</reference>
<comment type="similarity">
    <text evidence="2">Belongs to the G-protein coupled receptor 2 family. Adhesion G-protein coupled receptor (ADGR) subfamily.</text>
</comment>
<keyword evidence="5 9" id="KW-0472">Membrane</keyword>
<evidence type="ECO:0000256" key="3">
    <source>
        <dbReference type="ARBA" id="ARBA00022692"/>
    </source>
</evidence>
<dbReference type="InterPro" id="IPR051587">
    <property type="entry name" value="Adhesion_GPCR"/>
</dbReference>
<dbReference type="Proteomes" id="UP000515145">
    <property type="component" value="Chromosome 24"/>
</dbReference>
<dbReference type="OrthoDB" id="10040049at2759"/>
<dbReference type="RefSeq" id="XP_028254008.1">
    <property type="nucleotide sequence ID" value="XM_028398207.1"/>
</dbReference>
<feature type="domain" description="GAIN-B" evidence="10">
    <location>
        <begin position="622"/>
        <end position="781"/>
    </location>
</feature>
<dbReference type="PANTHER" id="PTHR45813:SF4">
    <property type="entry name" value="ADHESION G PROTEIN-COUPLED RECEPTOR F5"/>
    <property type="match status" value="1"/>
</dbReference>
<evidence type="ECO:0000259" key="11">
    <source>
        <dbReference type="PROSITE" id="PS50261"/>
    </source>
</evidence>
<keyword evidence="4 9" id="KW-1133">Transmembrane helix</keyword>